<evidence type="ECO:0000313" key="3">
    <source>
        <dbReference type="Proteomes" id="UP001586593"/>
    </source>
</evidence>
<keyword evidence="3" id="KW-1185">Reference proteome</keyword>
<proteinExistence type="predicted"/>
<sequence length="174" mass="18729">MENAMCRKSFKIALLCTLSSDVDPVRGPLGTFSALSWAGRSGTQPANQQLHRPLTISNLAVEKSPSRARHHCTPASPPRIHASTGRLSLRLAFLTPSSRARASQSPRPSITSVHHHQPCLCRVGTPPRAARASCAWPVPFDPRAPSSRTRRPGGTIPPTRPTPRLPASSTRSAN</sequence>
<dbReference type="EMBL" id="JAZHXJ010003485">
    <property type="protein sequence ID" value="KAL1835134.1"/>
    <property type="molecule type" value="Genomic_DNA"/>
</dbReference>
<comment type="caution">
    <text evidence="2">The sequence shown here is derived from an EMBL/GenBank/DDBJ whole genome shotgun (WGS) entry which is preliminary data.</text>
</comment>
<gene>
    <name evidence="2" type="ORF">VTK73DRAFT_6183</name>
</gene>
<protein>
    <submittedName>
        <fullName evidence="2">Uncharacterized protein</fullName>
    </submittedName>
</protein>
<evidence type="ECO:0000313" key="2">
    <source>
        <dbReference type="EMBL" id="KAL1835134.1"/>
    </source>
</evidence>
<feature type="region of interest" description="Disordered" evidence="1">
    <location>
        <begin position="136"/>
        <end position="174"/>
    </location>
</feature>
<evidence type="ECO:0000256" key="1">
    <source>
        <dbReference type="SAM" id="MobiDB-lite"/>
    </source>
</evidence>
<feature type="compositionally biased region" description="Low complexity" evidence="1">
    <location>
        <begin position="165"/>
        <end position="174"/>
    </location>
</feature>
<reference evidence="2 3" key="1">
    <citation type="journal article" date="2024" name="Commun. Biol.">
        <title>Comparative genomic analysis of thermophilic fungi reveals convergent evolutionary adaptations and gene losses.</title>
        <authorList>
            <person name="Steindorff A.S."/>
            <person name="Aguilar-Pontes M.V."/>
            <person name="Robinson A.J."/>
            <person name="Andreopoulos B."/>
            <person name="LaButti K."/>
            <person name="Kuo A."/>
            <person name="Mondo S."/>
            <person name="Riley R."/>
            <person name="Otillar R."/>
            <person name="Haridas S."/>
            <person name="Lipzen A."/>
            <person name="Grimwood J."/>
            <person name="Schmutz J."/>
            <person name="Clum A."/>
            <person name="Reid I.D."/>
            <person name="Moisan M.C."/>
            <person name="Butler G."/>
            <person name="Nguyen T.T.M."/>
            <person name="Dewar K."/>
            <person name="Conant G."/>
            <person name="Drula E."/>
            <person name="Henrissat B."/>
            <person name="Hansel C."/>
            <person name="Singer S."/>
            <person name="Hutchinson M.I."/>
            <person name="de Vries R.P."/>
            <person name="Natvig D.O."/>
            <person name="Powell A.J."/>
            <person name="Tsang A."/>
            <person name="Grigoriev I.V."/>
        </authorList>
    </citation>
    <scope>NUCLEOTIDE SEQUENCE [LARGE SCALE GENOMIC DNA]</scope>
    <source>
        <strain evidence="2 3">ATCC 24622</strain>
    </source>
</reference>
<dbReference type="Proteomes" id="UP001586593">
    <property type="component" value="Unassembled WGS sequence"/>
</dbReference>
<organism evidence="2 3">
    <name type="scientific">Phialemonium thermophilum</name>
    <dbReference type="NCBI Taxonomy" id="223376"/>
    <lineage>
        <taxon>Eukaryota</taxon>
        <taxon>Fungi</taxon>
        <taxon>Dikarya</taxon>
        <taxon>Ascomycota</taxon>
        <taxon>Pezizomycotina</taxon>
        <taxon>Sordariomycetes</taxon>
        <taxon>Sordariomycetidae</taxon>
        <taxon>Cephalothecales</taxon>
        <taxon>Cephalothecaceae</taxon>
        <taxon>Phialemonium</taxon>
    </lineage>
</organism>
<name>A0ABR3V041_9PEZI</name>
<accession>A0ABR3V041</accession>